<dbReference type="AlphaFoldDB" id="A0AAE3IS95"/>
<evidence type="ECO:0000313" key="3">
    <source>
        <dbReference type="Proteomes" id="UP001209317"/>
    </source>
</evidence>
<protein>
    <submittedName>
        <fullName evidence="2">Uncharacterized protein</fullName>
    </submittedName>
</protein>
<proteinExistence type="predicted"/>
<gene>
    <name evidence="2" type="ORF">OD355_10080</name>
</gene>
<accession>A0AAE3IS95</accession>
<dbReference type="RefSeq" id="WP_263038347.1">
    <property type="nucleotide sequence ID" value="NZ_JAOTPL010000014.1"/>
</dbReference>
<comment type="caution">
    <text evidence="2">The sequence shown here is derived from an EMBL/GenBank/DDBJ whole genome shotgun (WGS) entry which is preliminary data.</text>
</comment>
<feature type="signal peptide" evidence="1">
    <location>
        <begin position="1"/>
        <end position="19"/>
    </location>
</feature>
<sequence>MQKLLIFIAAFFITIAGFAQEKDSSKKQHTYTFKLDTAALSKFYKQGEAYATGKKKNTLPKTKPVQIPLVVIAKTGIVPMPNAYNKQSDSSVPMPNAYVTVKAKKEPGK</sequence>
<organism evidence="2 3">
    <name type="scientific">Haoranjiania flava</name>
    <dbReference type="NCBI Taxonomy" id="1856322"/>
    <lineage>
        <taxon>Bacteria</taxon>
        <taxon>Pseudomonadati</taxon>
        <taxon>Bacteroidota</taxon>
        <taxon>Chitinophagia</taxon>
        <taxon>Chitinophagales</taxon>
        <taxon>Chitinophagaceae</taxon>
        <taxon>Haoranjiania</taxon>
    </lineage>
</organism>
<name>A0AAE3IS95_9BACT</name>
<evidence type="ECO:0000256" key="1">
    <source>
        <dbReference type="SAM" id="SignalP"/>
    </source>
</evidence>
<dbReference type="Proteomes" id="UP001209317">
    <property type="component" value="Unassembled WGS sequence"/>
</dbReference>
<keyword evidence="1" id="KW-0732">Signal</keyword>
<dbReference type="EMBL" id="JAOTPL010000014">
    <property type="protein sequence ID" value="MCU7694862.1"/>
    <property type="molecule type" value="Genomic_DNA"/>
</dbReference>
<keyword evidence="3" id="KW-1185">Reference proteome</keyword>
<feature type="chain" id="PRO_5042146797" evidence="1">
    <location>
        <begin position="20"/>
        <end position="109"/>
    </location>
</feature>
<reference evidence="2" key="1">
    <citation type="submission" date="2022-10" db="EMBL/GenBank/DDBJ databases">
        <authorList>
            <person name="Kim H.S."/>
            <person name="Kim J.-S."/>
            <person name="Suh M.K."/>
            <person name="Eom M.K."/>
            <person name="Lee J.-S."/>
        </authorList>
    </citation>
    <scope>NUCLEOTIDE SEQUENCE</scope>
    <source>
        <strain evidence="2">LIP-5</strain>
    </source>
</reference>
<evidence type="ECO:0000313" key="2">
    <source>
        <dbReference type="EMBL" id="MCU7694862.1"/>
    </source>
</evidence>